<dbReference type="Proteomes" id="UP001165089">
    <property type="component" value="Unassembled WGS sequence"/>
</dbReference>
<evidence type="ECO:0000313" key="2">
    <source>
        <dbReference type="Proteomes" id="UP001165089"/>
    </source>
</evidence>
<gene>
    <name evidence="1" type="ORF">GETHPA_25450</name>
</gene>
<dbReference type="RefSeq" id="WP_285726837.1">
    <property type="nucleotide sequence ID" value="NZ_BSDD01000005.1"/>
</dbReference>
<evidence type="ECO:0000313" key="1">
    <source>
        <dbReference type="EMBL" id="GLH71012.1"/>
    </source>
</evidence>
<name>A0ABQ5Q8S5_9BACT</name>
<organism evidence="1 2">
    <name type="scientific">Geothrix rubra</name>
    <dbReference type="NCBI Taxonomy" id="2927977"/>
    <lineage>
        <taxon>Bacteria</taxon>
        <taxon>Pseudomonadati</taxon>
        <taxon>Acidobacteriota</taxon>
        <taxon>Holophagae</taxon>
        <taxon>Holophagales</taxon>
        <taxon>Holophagaceae</taxon>
        <taxon>Geothrix</taxon>
    </lineage>
</organism>
<dbReference type="EMBL" id="BSDD01000005">
    <property type="protein sequence ID" value="GLH71012.1"/>
    <property type="molecule type" value="Genomic_DNA"/>
</dbReference>
<sequence>MPPARIAWPCILVLPLVLACVPAVYPRTQPDGPRVSAALVAYGQPEQHLCILKIPRQEGEPTWQGLFTDGSTDILQAEDIPGLTLLKWPVTPDRMATLTRRPYHLRIQNGKQAFEVTLTFTSAGRDFTAKLLLQLIAAGVR</sequence>
<comment type="caution">
    <text evidence="1">The sequence shown here is derived from an EMBL/GenBank/DDBJ whole genome shotgun (WGS) entry which is preliminary data.</text>
</comment>
<proteinExistence type="predicted"/>
<reference evidence="1 2" key="1">
    <citation type="journal article" date="2023" name="Antonie Van Leeuwenhoek">
        <title>Mesoterricola silvestris gen. nov., sp. nov., Mesoterricola sediminis sp. nov., Geothrix oryzae sp. nov., Geothrix edaphica sp. nov., Geothrix rubra sp. nov., and Geothrix limicola sp. nov., six novel members of Acidobacteriota isolated from soils.</title>
        <authorList>
            <person name="Itoh H."/>
            <person name="Sugisawa Y."/>
            <person name="Mise K."/>
            <person name="Xu Z."/>
            <person name="Kuniyasu M."/>
            <person name="Ushijima N."/>
            <person name="Kawano K."/>
            <person name="Kobayashi E."/>
            <person name="Shiratori Y."/>
            <person name="Masuda Y."/>
            <person name="Senoo K."/>
        </authorList>
    </citation>
    <scope>NUCLEOTIDE SEQUENCE [LARGE SCALE GENOMIC DNA]</scope>
    <source>
        <strain evidence="1 2">Red803</strain>
    </source>
</reference>
<keyword evidence="2" id="KW-1185">Reference proteome</keyword>
<accession>A0ABQ5Q8S5</accession>
<protein>
    <submittedName>
        <fullName evidence="1">Uncharacterized protein</fullName>
    </submittedName>
</protein>
<dbReference type="PROSITE" id="PS51257">
    <property type="entry name" value="PROKAR_LIPOPROTEIN"/>
    <property type="match status" value="1"/>
</dbReference>